<dbReference type="PANTHER" id="PTHR31423:SF3">
    <property type="entry name" value="PROLYL-TRNA SYNTHETASE ASSOCIATED DOMAIN-CONTAINING PROTEIN 1-RELATED"/>
    <property type="match status" value="1"/>
</dbReference>
<evidence type="ECO:0000313" key="3">
    <source>
        <dbReference type="EMBL" id="AZU62349.1"/>
    </source>
</evidence>
<dbReference type="RefSeq" id="WP_066399490.1">
    <property type="nucleotide sequence ID" value="NZ_CP022572.1"/>
</dbReference>
<gene>
    <name evidence="3" type="ORF">CHR53_14235</name>
</gene>
<dbReference type="Gene3D" id="3.90.960.10">
    <property type="entry name" value="YbaK/aminoacyl-tRNA synthetase-associated domain"/>
    <property type="match status" value="1"/>
</dbReference>
<protein>
    <submittedName>
        <fullName evidence="3">Prolyl-tRNA synthetase associated domain-containing protein</fullName>
    </submittedName>
</protein>
<organism evidence="3 4">
    <name type="scientific">Neobacillus mesonae</name>
    <dbReference type="NCBI Taxonomy" id="1193713"/>
    <lineage>
        <taxon>Bacteria</taxon>
        <taxon>Bacillati</taxon>
        <taxon>Bacillota</taxon>
        <taxon>Bacilli</taxon>
        <taxon>Bacillales</taxon>
        <taxon>Bacillaceae</taxon>
        <taxon>Neobacillus</taxon>
    </lineage>
</organism>
<dbReference type="FunFam" id="3.90.960.10:FF:000005">
    <property type="entry name" value="Putative prolyl-tRNA synthetase"/>
    <property type="match status" value="1"/>
</dbReference>
<dbReference type="CDD" id="cd04335">
    <property type="entry name" value="PrdX_deacylase"/>
    <property type="match status" value="1"/>
</dbReference>
<dbReference type="OrthoDB" id="9798587at2"/>
<keyword evidence="4" id="KW-1185">Reference proteome</keyword>
<dbReference type="AlphaFoldDB" id="A0A3Q9QZ95"/>
<dbReference type="PANTHER" id="PTHR31423">
    <property type="entry name" value="YBAK DOMAIN-CONTAINING PROTEIN"/>
    <property type="match status" value="1"/>
</dbReference>
<dbReference type="InterPro" id="IPR036754">
    <property type="entry name" value="YbaK/aa-tRNA-synt-asso_dom_sf"/>
</dbReference>
<dbReference type="KEGG" id="nmk:CHR53_14235"/>
<evidence type="ECO:0000256" key="1">
    <source>
        <dbReference type="ARBA" id="ARBA00010201"/>
    </source>
</evidence>
<sequence>MSQKKLVFDKLENSGIKYKQMDHPPVYTIEDMEELKITEHGEVCKNLFLRDAKGKRHFLVVLGKDKQADIKSIQAQLGCSRLSFASEERLQKYLQLQKGAVTPLGVINDTEAAVEIVLDSSLEGKEQLGFHPNDNTATIWISYGDLIKFIRMNGNNICHIEI</sequence>
<dbReference type="GO" id="GO:0002161">
    <property type="term" value="F:aminoacyl-tRNA deacylase activity"/>
    <property type="evidence" value="ECO:0007669"/>
    <property type="project" value="InterPro"/>
</dbReference>
<dbReference type="SUPFAM" id="SSF55826">
    <property type="entry name" value="YbaK/ProRS associated domain"/>
    <property type="match status" value="1"/>
</dbReference>
<proteinExistence type="inferred from homology"/>
<keyword evidence="3" id="KW-0436">Ligase</keyword>
<name>A0A3Q9QZ95_9BACI</name>
<keyword evidence="3" id="KW-0030">Aminoacyl-tRNA synthetase</keyword>
<evidence type="ECO:0000313" key="4">
    <source>
        <dbReference type="Proteomes" id="UP000282892"/>
    </source>
</evidence>
<feature type="domain" description="YbaK/aminoacyl-tRNA synthetase-associated" evidence="2">
    <location>
        <begin position="23"/>
        <end position="149"/>
    </location>
</feature>
<evidence type="ECO:0000259" key="2">
    <source>
        <dbReference type="Pfam" id="PF04073"/>
    </source>
</evidence>
<reference evidence="3 4" key="1">
    <citation type="submission" date="2017-07" db="EMBL/GenBank/DDBJ databases">
        <title>The complete genome sequence of Bacillus mesonae strain H20-5, an efficient strain improving plant abiotic stress resistance.</title>
        <authorList>
            <person name="Kim S.Y."/>
            <person name="Song H."/>
            <person name="Sang M.K."/>
            <person name="Weon H.-Y."/>
            <person name="Song J."/>
        </authorList>
    </citation>
    <scope>NUCLEOTIDE SEQUENCE [LARGE SCALE GENOMIC DNA]</scope>
    <source>
        <strain evidence="3 4">H20-5</strain>
    </source>
</reference>
<dbReference type="Pfam" id="PF04073">
    <property type="entry name" value="tRNA_edit"/>
    <property type="match status" value="1"/>
</dbReference>
<dbReference type="EMBL" id="CP022572">
    <property type="protein sequence ID" value="AZU62349.1"/>
    <property type="molecule type" value="Genomic_DNA"/>
</dbReference>
<dbReference type="InterPro" id="IPR007214">
    <property type="entry name" value="YbaK/aa-tRNA-synth-assoc-dom"/>
</dbReference>
<dbReference type="GO" id="GO:0004812">
    <property type="term" value="F:aminoacyl-tRNA ligase activity"/>
    <property type="evidence" value="ECO:0007669"/>
    <property type="project" value="UniProtKB-KW"/>
</dbReference>
<accession>A0A3Q9QZ95</accession>
<dbReference type="InterPro" id="IPR040285">
    <property type="entry name" value="ProX/PRXD1"/>
</dbReference>
<comment type="similarity">
    <text evidence="1">Belongs to the PRORSD1 family.</text>
</comment>
<dbReference type="Proteomes" id="UP000282892">
    <property type="component" value="Chromosome"/>
</dbReference>